<evidence type="ECO:0000256" key="1">
    <source>
        <dbReference type="SAM" id="Phobius"/>
    </source>
</evidence>
<gene>
    <name evidence="2" type="ORF">EV702DRAFT_1147156</name>
</gene>
<dbReference type="Proteomes" id="UP000714275">
    <property type="component" value="Unassembled WGS sequence"/>
</dbReference>
<keyword evidence="1" id="KW-1133">Transmembrane helix</keyword>
<dbReference type="AlphaFoldDB" id="A0A9P6ZJ57"/>
<keyword evidence="1" id="KW-0812">Transmembrane</keyword>
<name>A0A9P6ZJ57_9AGAM</name>
<sequence length="93" mass="10548">MDQLFVFDTLHQLAGYIAPRLGLHAAVNVLVPHTTVLAGDLYAPDRVARHWDRQMCRVVKKGSSVVNYFFLVSLWFLVWFLQGTAQISTISTE</sequence>
<dbReference type="EMBL" id="JABBWD010000087">
    <property type="protein sequence ID" value="KAG1767369.1"/>
    <property type="molecule type" value="Genomic_DNA"/>
</dbReference>
<feature type="transmembrane region" description="Helical" evidence="1">
    <location>
        <begin position="65"/>
        <end position="82"/>
    </location>
</feature>
<proteinExistence type="predicted"/>
<keyword evidence="3" id="KW-1185">Reference proteome</keyword>
<accession>A0A9P6ZJ57</accession>
<protein>
    <submittedName>
        <fullName evidence="2">Uncharacterized protein</fullName>
    </submittedName>
</protein>
<organism evidence="2 3">
    <name type="scientific">Suillus placidus</name>
    <dbReference type="NCBI Taxonomy" id="48579"/>
    <lineage>
        <taxon>Eukaryota</taxon>
        <taxon>Fungi</taxon>
        <taxon>Dikarya</taxon>
        <taxon>Basidiomycota</taxon>
        <taxon>Agaricomycotina</taxon>
        <taxon>Agaricomycetes</taxon>
        <taxon>Agaricomycetidae</taxon>
        <taxon>Boletales</taxon>
        <taxon>Suillineae</taxon>
        <taxon>Suillaceae</taxon>
        <taxon>Suillus</taxon>
    </lineage>
</organism>
<reference evidence="2" key="1">
    <citation type="journal article" date="2020" name="New Phytol.">
        <title>Comparative genomics reveals dynamic genome evolution in host specialist ectomycorrhizal fungi.</title>
        <authorList>
            <person name="Lofgren L.A."/>
            <person name="Nguyen N.H."/>
            <person name="Vilgalys R."/>
            <person name="Ruytinx J."/>
            <person name="Liao H.L."/>
            <person name="Branco S."/>
            <person name="Kuo A."/>
            <person name="LaButti K."/>
            <person name="Lipzen A."/>
            <person name="Andreopoulos W."/>
            <person name="Pangilinan J."/>
            <person name="Riley R."/>
            <person name="Hundley H."/>
            <person name="Na H."/>
            <person name="Barry K."/>
            <person name="Grigoriev I.V."/>
            <person name="Stajich J.E."/>
            <person name="Kennedy P.G."/>
        </authorList>
    </citation>
    <scope>NUCLEOTIDE SEQUENCE</scope>
    <source>
        <strain evidence="2">DOB743</strain>
    </source>
</reference>
<keyword evidence="1" id="KW-0472">Membrane</keyword>
<comment type="caution">
    <text evidence="2">The sequence shown here is derived from an EMBL/GenBank/DDBJ whole genome shotgun (WGS) entry which is preliminary data.</text>
</comment>
<evidence type="ECO:0000313" key="3">
    <source>
        <dbReference type="Proteomes" id="UP000714275"/>
    </source>
</evidence>
<evidence type="ECO:0000313" key="2">
    <source>
        <dbReference type="EMBL" id="KAG1767369.1"/>
    </source>
</evidence>